<gene>
    <name evidence="1" type="ORF">ARTV_0224</name>
</gene>
<dbReference type="InterPro" id="IPR019289">
    <property type="entry name" value="Phage_tail_E/E"/>
</dbReference>
<dbReference type="Pfam" id="PF10109">
    <property type="entry name" value="Phage_TAC_7"/>
    <property type="match status" value="1"/>
</dbReference>
<dbReference type="AlphaFoldDB" id="A0A3B0MJX9"/>
<sequence>MKKTSNILTINLEEPISRGETPISQVTLRKPQVGDLRGVQLSPLMQMDIDAMIKVLPRIMTSSLNEQEMRQMSPGDFFNLANELGLFLLPKSVTADFPTP</sequence>
<evidence type="ECO:0008006" key="2">
    <source>
        <dbReference type="Google" id="ProtNLM"/>
    </source>
</evidence>
<organism evidence="1">
    <name type="scientific">Arsenophonus endosymbiont of Trialeurodes vaporariorum</name>
    <dbReference type="NCBI Taxonomy" id="235567"/>
    <lineage>
        <taxon>Bacteria</taxon>
        <taxon>Pseudomonadati</taxon>
        <taxon>Pseudomonadota</taxon>
        <taxon>Gammaproteobacteria</taxon>
        <taxon>Enterobacterales</taxon>
        <taxon>Morganellaceae</taxon>
        <taxon>Arsenophonus</taxon>
    </lineage>
</organism>
<name>A0A3B0MJX9_9GAMM</name>
<accession>A0A3B0MJX9</accession>
<protein>
    <recommendedName>
        <fullName evidence="2">Phage tail protein E</fullName>
    </recommendedName>
</protein>
<dbReference type="EMBL" id="UFQR01000001">
    <property type="protein sequence ID" value="SSW94696.1"/>
    <property type="molecule type" value="Genomic_DNA"/>
</dbReference>
<evidence type="ECO:0000313" key="1">
    <source>
        <dbReference type="EMBL" id="SSW94696.1"/>
    </source>
</evidence>
<proteinExistence type="predicted"/>
<reference evidence="1" key="1">
    <citation type="submission" date="2018-04" db="EMBL/GenBank/DDBJ databases">
        <authorList>
            <person name="Go L.Y."/>
            <person name="Mitchell J.A."/>
        </authorList>
    </citation>
    <scope>NUCLEOTIDE SEQUENCE</scope>
    <source>
        <strain evidence="1">ARTV</strain>
    </source>
</reference>